<evidence type="ECO:0000256" key="5">
    <source>
        <dbReference type="ARBA" id="ARBA00023136"/>
    </source>
</evidence>
<feature type="transmembrane region" description="Helical" evidence="6">
    <location>
        <begin position="43"/>
        <end position="61"/>
    </location>
</feature>
<dbReference type="Proteomes" id="UP000230052">
    <property type="component" value="Unassembled WGS sequence"/>
</dbReference>
<evidence type="ECO:0008006" key="9">
    <source>
        <dbReference type="Google" id="ProtNLM"/>
    </source>
</evidence>
<evidence type="ECO:0000313" key="7">
    <source>
        <dbReference type="EMBL" id="PIU41087.1"/>
    </source>
</evidence>
<keyword evidence="4 6" id="KW-1133">Transmembrane helix</keyword>
<gene>
    <name evidence="7" type="ORF">COS99_07045</name>
</gene>
<organism evidence="7 8">
    <name type="scientific">Candidatus Aquitaenariimonas noxiae</name>
    <dbReference type="NCBI Taxonomy" id="1974741"/>
    <lineage>
        <taxon>Bacteria</taxon>
        <taxon>Pseudomonadati</taxon>
        <taxon>Candidatus Omnitrophota</taxon>
        <taxon>Candidatus Aquitaenariimonas</taxon>
    </lineage>
</organism>
<feature type="transmembrane region" description="Helical" evidence="6">
    <location>
        <begin position="122"/>
        <end position="142"/>
    </location>
</feature>
<proteinExistence type="predicted"/>
<dbReference type="AlphaFoldDB" id="A0A2J0L3K1"/>
<reference evidence="7 8" key="1">
    <citation type="submission" date="2017-09" db="EMBL/GenBank/DDBJ databases">
        <title>Depth-based differentiation of microbial function through sediment-hosted aquifers and enrichment of novel symbionts in the deep terrestrial subsurface.</title>
        <authorList>
            <person name="Probst A.J."/>
            <person name="Ladd B."/>
            <person name="Jarett J.K."/>
            <person name="Geller-Mcgrath D.E."/>
            <person name="Sieber C.M."/>
            <person name="Emerson J.B."/>
            <person name="Anantharaman K."/>
            <person name="Thomas B.C."/>
            <person name="Malmstrom R."/>
            <person name="Stieglmeier M."/>
            <person name="Klingl A."/>
            <person name="Woyke T."/>
            <person name="Ryan C.M."/>
            <person name="Banfield J.F."/>
        </authorList>
    </citation>
    <scope>NUCLEOTIDE SEQUENCE [LARGE SCALE GENOMIC DNA]</scope>
    <source>
        <strain evidence="7">CG07_land_8_20_14_0_80_42_15</strain>
    </source>
</reference>
<keyword evidence="5 6" id="KW-0472">Membrane</keyword>
<dbReference type="InterPro" id="IPR050833">
    <property type="entry name" value="Poly_Biosynth_Transport"/>
</dbReference>
<dbReference type="Pfam" id="PF01943">
    <property type="entry name" value="Polysacc_synt"/>
    <property type="match status" value="1"/>
</dbReference>
<dbReference type="PANTHER" id="PTHR30250:SF28">
    <property type="entry name" value="POLYSACCHARIDE BIOSYNTHESIS PROTEIN"/>
    <property type="match status" value="1"/>
</dbReference>
<dbReference type="PANTHER" id="PTHR30250">
    <property type="entry name" value="PST FAMILY PREDICTED COLANIC ACID TRANSPORTER"/>
    <property type="match status" value="1"/>
</dbReference>
<feature type="transmembrane region" description="Helical" evidence="6">
    <location>
        <begin position="12"/>
        <end position="31"/>
    </location>
</feature>
<feature type="transmembrane region" description="Helical" evidence="6">
    <location>
        <begin position="359"/>
        <end position="380"/>
    </location>
</feature>
<comment type="subcellular location">
    <subcellularLocation>
        <location evidence="1">Cell membrane</location>
        <topology evidence="1">Multi-pass membrane protein</topology>
    </subcellularLocation>
</comment>
<dbReference type="GO" id="GO:0005886">
    <property type="term" value="C:plasma membrane"/>
    <property type="evidence" value="ECO:0007669"/>
    <property type="project" value="UniProtKB-SubCell"/>
</dbReference>
<dbReference type="EMBL" id="PEWV01000071">
    <property type="protein sequence ID" value="PIU41087.1"/>
    <property type="molecule type" value="Genomic_DNA"/>
</dbReference>
<feature type="transmembrane region" description="Helical" evidence="6">
    <location>
        <begin position="219"/>
        <end position="240"/>
    </location>
</feature>
<feature type="transmembrane region" description="Helical" evidence="6">
    <location>
        <begin position="149"/>
        <end position="172"/>
    </location>
</feature>
<evidence type="ECO:0000256" key="6">
    <source>
        <dbReference type="SAM" id="Phobius"/>
    </source>
</evidence>
<evidence type="ECO:0000256" key="2">
    <source>
        <dbReference type="ARBA" id="ARBA00022475"/>
    </source>
</evidence>
<evidence type="ECO:0000313" key="8">
    <source>
        <dbReference type="Proteomes" id="UP000230052"/>
    </source>
</evidence>
<feature type="transmembrane region" description="Helical" evidence="6">
    <location>
        <begin position="178"/>
        <end position="198"/>
    </location>
</feature>
<evidence type="ECO:0000256" key="3">
    <source>
        <dbReference type="ARBA" id="ARBA00022692"/>
    </source>
</evidence>
<feature type="transmembrane region" description="Helical" evidence="6">
    <location>
        <begin position="92"/>
        <end position="110"/>
    </location>
</feature>
<evidence type="ECO:0000256" key="4">
    <source>
        <dbReference type="ARBA" id="ARBA00022989"/>
    </source>
</evidence>
<evidence type="ECO:0000256" key="1">
    <source>
        <dbReference type="ARBA" id="ARBA00004651"/>
    </source>
</evidence>
<feature type="transmembrane region" description="Helical" evidence="6">
    <location>
        <begin position="296"/>
        <end position="313"/>
    </location>
</feature>
<protein>
    <recommendedName>
        <fullName evidence="9">Polysaccharide biosynthesis protein C-terminal domain-containing protein</fullName>
    </recommendedName>
</protein>
<name>A0A2J0L3K1_9BACT</name>
<sequence length="413" mass="45298">MKAIDSILKHSIFMIIATALVNIFNLLYQLFMVRNLDATSYGILNSIFAIIMILGIPALTIQMSVTNFVSRYNASGQFGSIKAIAAKLLKRMTIFGGLLFLVILIFSGSISDYLKLPTITPVIVMALVIFLSMILPVLFGMLQGLQKFVALGVNYILVSAAKLVLGVIFISMGFGATGALGALGTASMIIIFTALYSLKNIFDRHIEEDKFNLVGLYKYLIPVGLSQLCFMVLTHLHIVLVKHFFSPEEAGVYSVASMTGRMILFLPAAIGIVMFPKSSHRHATKSSSLDILKKSLLLTAIICIFASALAILFPNMLIRLFSVKNAPMFTPLSNLFAISMIFFALLNIVIFHNLATQNLLFLSSLALITILQIVGILLFHANLFQVLYVVCLSGISVLLLSLTTIKYKAEYAQ</sequence>
<feature type="transmembrane region" description="Helical" evidence="6">
    <location>
        <begin position="386"/>
        <end position="405"/>
    </location>
</feature>
<feature type="transmembrane region" description="Helical" evidence="6">
    <location>
        <begin position="252"/>
        <end position="275"/>
    </location>
</feature>
<feature type="transmembrane region" description="Helical" evidence="6">
    <location>
        <begin position="333"/>
        <end position="352"/>
    </location>
</feature>
<accession>A0A2J0L3K1</accession>
<keyword evidence="2" id="KW-1003">Cell membrane</keyword>
<comment type="caution">
    <text evidence="7">The sequence shown here is derived from an EMBL/GenBank/DDBJ whole genome shotgun (WGS) entry which is preliminary data.</text>
</comment>
<dbReference type="InterPro" id="IPR002797">
    <property type="entry name" value="Polysacc_synth"/>
</dbReference>
<keyword evidence="3 6" id="KW-0812">Transmembrane</keyword>